<comment type="caution">
    <text evidence="2">The sequence shown here is derived from an EMBL/GenBank/DDBJ whole genome shotgun (WGS) entry which is preliminary data.</text>
</comment>
<protein>
    <submittedName>
        <fullName evidence="2">Zinc finger CCCH domain-containing protein 19</fullName>
    </submittedName>
</protein>
<dbReference type="PANTHER" id="PTHR46695">
    <property type="entry name" value="ZINC FINGER CCCH DOMAIN-CONTAINING PROTEIN 44-RELATED"/>
    <property type="match status" value="1"/>
</dbReference>
<gene>
    <name evidence="2" type="ORF">Tco_1090001</name>
</gene>
<feature type="domain" description="GYF" evidence="1">
    <location>
        <begin position="253"/>
        <end position="305"/>
    </location>
</feature>
<dbReference type="EMBL" id="BQNB010020299">
    <property type="protein sequence ID" value="GJT94483.1"/>
    <property type="molecule type" value="Genomic_DNA"/>
</dbReference>
<dbReference type="PROSITE" id="PS50829">
    <property type="entry name" value="GYF"/>
    <property type="match status" value="1"/>
</dbReference>
<reference evidence="2" key="1">
    <citation type="journal article" date="2022" name="Int. J. Mol. Sci.">
        <title>Draft Genome of Tanacetum Coccineum: Genomic Comparison of Closely Related Tanacetum-Family Plants.</title>
        <authorList>
            <person name="Yamashiro T."/>
            <person name="Shiraishi A."/>
            <person name="Nakayama K."/>
            <person name="Satake H."/>
        </authorList>
    </citation>
    <scope>NUCLEOTIDE SEQUENCE</scope>
</reference>
<reference evidence="2" key="2">
    <citation type="submission" date="2022-01" db="EMBL/GenBank/DDBJ databases">
        <authorList>
            <person name="Yamashiro T."/>
            <person name="Shiraishi A."/>
            <person name="Satake H."/>
            <person name="Nakayama K."/>
        </authorList>
    </citation>
    <scope>NUCLEOTIDE SEQUENCE</scope>
</reference>
<dbReference type="Proteomes" id="UP001151760">
    <property type="component" value="Unassembled WGS sequence"/>
</dbReference>
<evidence type="ECO:0000259" key="1">
    <source>
        <dbReference type="PROSITE" id="PS50829"/>
    </source>
</evidence>
<proteinExistence type="predicted"/>
<sequence>MFFQSFTRMLKRHWANKSVDMSGKYGTSNAGAESVGVSDYNKVYKEAGNEAVMSISVDDSALKLMSSEEIRMKLVLDMLGDVGFGWNSTLWIKWKASRLQRRSAIGFMGPEVIRSWSRSVGKQRGLRDMVRRTKVLMEGLLTLKESLHSVKSPLEFSYSGFAITRRLLVGWKVILWTLLKKAEIRDDSVLYNDGCIKDCMEKNLEDDAGEILGVHSQGDCGNVTTDDNEDVTQSGSSWIDYIGPLTSDEIDSDKRWSYRDPNGNIHGLFSLAQLRSWKDYFPSDLQIWSYYGNVKEAILLHNALSRQTKDAG</sequence>
<accession>A0ABQ5I346</accession>
<keyword evidence="3" id="KW-1185">Reference proteome</keyword>
<dbReference type="SMART" id="SM00444">
    <property type="entry name" value="GYF"/>
    <property type="match status" value="1"/>
</dbReference>
<dbReference type="PANTHER" id="PTHR46695:SF5">
    <property type="entry name" value="RNA POLYMERASE-ASSOCIATED PROTEIN RTF1 HOMOLOG"/>
    <property type="match status" value="1"/>
</dbReference>
<dbReference type="InterPro" id="IPR003169">
    <property type="entry name" value="GYF"/>
</dbReference>
<organism evidence="2 3">
    <name type="scientific">Tanacetum coccineum</name>
    <dbReference type="NCBI Taxonomy" id="301880"/>
    <lineage>
        <taxon>Eukaryota</taxon>
        <taxon>Viridiplantae</taxon>
        <taxon>Streptophyta</taxon>
        <taxon>Embryophyta</taxon>
        <taxon>Tracheophyta</taxon>
        <taxon>Spermatophyta</taxon>
        <taxon>Magnoliopsida</taxon>
        <taxon>eudicotyledons</taxon>
        <taxon>Gunneridae</taxon>
        <taxon>Pentapetalae</taxon>
        <taxon>asterids</taxon>
        <taxon>campanulids</taxon>
        <taxon>Asterales</taxon>
        <taxon>Asteraceae</taxon>
        <taxon>Asteroideae</taxon>
        <taxon>Anthemideae</taxon>
        <taxon>Anthemidinae</taxon>
        <taxon>Tanacetum</taxon>
    </lineage>
</organism>
<name>A0ABQ5I346_9ASTR</name>
<dbReference type="SUPFAM" id="SSF55277">
    <property type="entry name" value="GYF domain"/>
    <property type="match status" value="1"/>
</dbReference>
<dbReference type="Pfam" id="PF02213">
    <property type="entry name" value="GYF"/>
    <property type="match status" value="1"/>
</dbReference>
<dbReference type="InterPro" id="IPR035445">
    <property type="entry name" value="GYF-like_dom_sf"/>
</dbReference>
<evidence type="ECO:0000313" key="2">
    <source>
        <dbReference type="EMBL" id="GJT94483.1"/>
    </source>
</evidence>
<evidence type="ECO:0000313" key="3">
    <source>
        <dbReference type="Proteomes" id="UP001151760"/>
    </source>
</evidence>
<dbReference type="Gene3D" id="3.30.1490.40">
    <property type="match status" value="1"/>
</dbReference>